<gene>
    <name evidence="3" type="ORF">AM587_10004205</name>
</gene>
<dbReference type="EMBL" id="LNFO01005830">
    <property type="protein sequence ID" value="KUF76301.1"/>
    <property type="molecule type" value="Genomic_DNA"/>
</dbReference>
<organism evidence="3 4">
    <name type="scientific">Phytophthora nicotianae</name>
    <name type="common">Potato buckeye rot agent</name>
    <name type="synonym">Phytophthora parasitica</name>
    <dbReference type="NCBI Taxonomy" id="4792"/>
    <lineage>
        <taxon>Eukaryota</taxon>
        <taxon>Sar</taxon>
        <taxon>Stramenopiles</taxon>
        <taxon>Oomycota</taxon>
        <taxon>Peronosporomycetes</taxon>
        <taxon>Peronosporales</taxon>
        <taxon>Peronosporaceae</taxon>
        <taxon>Phytophthora</taxon>
    </lineage>
</organism>
<keyword evidence="1" id="KW-0175">Coiled coil</keyword>
<dbReference type="Proteomes" id="UP000052943">
    <property type="component" value="Unassembled WGS sequence"/>
</dbReference>
<dbReference type="AlphaFoldDB" id="A0A0W8BWU3"/>
<comment type="caution">
    <text evidence="3">The sequence shown here is derived from an EMBL/GenBank/DDBJ whole genome shotgun (WGS) entry which is preliminary data.</text>
</comment>
<feature type="compositionally biased region" description="Polar residues" evidence="2">
    <location>
        <begin position="98"/>
        <end position="108"/>
    </location>
</feature>
<sequence>MSSSVFYPPNIHRFGDDVIGKVIQRVNPPSYIRPALDSRSECIVSSLKFTSETLPCPESFRSTSTATTPDVPKRTSRNAVQLSTTDLSTDRKDDLSSKKSPTLDTTSLSKKRRATISTKKDRTVDIELIRSRRRANMQRYRNKLRKHAVTVEENVEHLREEIKELELEHHTTLAGIKKHTSWSIAAEYFRLFRYGLRGDFAPSKPLESMGYASSSGSTAQRGFLCANMAADVVGPTGCGVQNLIDDLRKLTLCLPTLETRVVRLKTGPRKSITAVTRVEITMTANTIRLAFPHLVQNEKWSPFALMLLDQQFVMDGSVHLEWDSDSSRVTLLQSKSDLLTPMLKVFGNLDIVTCIFENAFITPECTLARRDT</sequence>
<protein>
    <recommendedName>
        <fullName evidence="5">BZIP domain-containing protein</fullName>
    </recommendedName>
</protein>
<feature type="coiled-coil region" evidence="1">
    <location>
        <begin position="141"/>
        <end position="168"/>
    </location>
</feature>
<evidence type="ECO:0000313" key="4">
    <source>
        <dbReference type="Proteomes" id="UP000052943"/>
    </source>
</evidence>
<proteinExistence type="predicted"/>
<accession>A0A0W8BWU3</accession>
<feature type="compositionally biased region" description="Polar residues" evidence="2">
    <location>
        <begin position="77"/>
        <end position="87"/>
    </location>
</feature>
<evidence type="ECO:0008006" key="5">
    <source>
        <dbReference type="Google" id="ProtNLM"/>
    </source>
</evidence>
<evidence type="ECO:0000256" key="2">
    <source>
        <dbReference type="SAM" id="MobiDB-lite"/>
    </source>
</evidence>
<dbReference type="OrthoDB" id="98449at2759"/>
<evidence type="ECO:0000256" key="1">
    <source>
        <dbReference type="SAM" id="Coils"/>
    </source>
</evidence>
<name>A0A0W8BWU3_PHYNI</name>
<feature type="compositionally biased region" description="Basic and acidic residues" evidence="2">
    <location>
        <begin position="88"/>
        <end position="97"/>
    </location>
</feature>
<feature type="region of interest" description="Disordered" evidence="2">
    <location>
        <begin position="58"/>
        <end position="116"/>
    </location>
</feature>
<evidence type="ECO:0000313" key="3">
    <source>
        <dbReference type="EMBL" id="KUF76301.1"/>
    </source>
</evidence>
<reference evidence="3 4" key="1">
    <citation type="submission" date="2015-11" db="EMBL/GenBank/DDBJ databases">
        <title>Genomes and virulence difference between two physiological races of Phytophthora nicotianae.</title>
        <authorList>
            <person name="Liu H."/>
            <person name="Ma X."/>
            <person name="Yu H."/>
            <person name="Fang D."/>
            <person name="Li Y."/>
            <person name="Wang X."/>
            <person name="Wang W."/>
            <person name="Dong Y."/>
            <person name="Xiao B."/>
        </authorList>
    </citation>
    <scope>NUCLEOTIDE SEQUENCE [LARGE SCALE GENOMIC DNA]</scope>
    <source>
        <strain evidence="4">race 0</strain>
    </source>
</reference>
<dbReference type="CDD" id="cd14686">
    <property type="entry name" value="bZIP"/>
    <property type="match status" value="1"/>
</dbReference>